<keyword evidence="2" id="KW-0808">Transferase</keyword>
<protein>
    <submittedName>
        <fullName evidence="2">Acyltransferase</fullName>
    </submittedName>
</protein>
<evidence type="ECO:0000259" key="1">
    <source>
        <dbReference type="SMART" id="SM00563"/>
    </source>
</evidence>
<dbReference type="SMART" id="SM00563">
    <property type="entry name" value="PlsC"/>
    <property type="match status" value="1"/>
</dbReference>
<proteinExistence type="predicted"/>
<dbReference type="GO" id="GO:0016746">
    <property type="term" value="F:acyltransferase activity"/>
    <property type="evidence" value="ECO:0007669"/>
    <property type="project" value="UniProtKB-KW"/>
</dbReference>
<name>A0A517PFA9_9PLAN</name>
<evidence type="ECO:0000313" key="2">
    <source>
        <dbReference type="EMBL" id="QDT18049.1"/>
    </source>
</evidence>
<organism evidence="2 3">
    <name type="scientific">Alienimonas californiensis</name>
    <dbReference type="NCBI Taxonomy" id="2527989"/>
    <lineage>
        <taxon>Bacteria</taxon>
        <taxon>Pseudomonadati</taxon>
        <taxon>Planctomycetota</taxon>
        <taxon>Planctomycetia</taxon>
        <taxon>Planctomycetales</taxon>
        <taxon>Planctomycetaceae</taxon>
        <taxon>Alienimonas</taxon>
    </lineage>
</organism>
<dbReference type="InterPro" id="IPR002123">
    <property type="entry name" value="Plipid/glycerol_acylTrfase"/>
</dbReference>
<evidence type="ECO:0000313" key="3">
    <source>
        <dbReference type="Proteomes" id="UP000318741"/>
    </source>
</evidence>
<dbReference type="RefSeq" id="WP_145361027.1">
    <property type="nucleotide sequence ID" value="NZ_CP036265.1"/>
</dbReference>
<dbReference type="EMBL" id="CP036265">
    <property type="protein sequence ID" value="QDT18049.1"/>
    <property type="molecule type" value="Genomic_DNA"/>
</dbReference>
<dbReference type="SUPFAM" id="SSF69593">
    <property type="entry name" value="Glycerol-3-phosphate (1)-acyltransferase"/>
    <property type="match status" value="1"/>
</dbReference>
<reference evidence="2 3" key="1">
    <citation type="submission" date="2019-02" db="EMBL/GenBank/DDBJ databases">
        <title>Deep-cultivation of Planctomycetes and their phenomic and genomic characterization uncovers novel biology.</title>
        <authorList>
            <person name="Wiegand S."/>
            <person name="Jogler M."/>
            <person name="Boedeker C."/>
            <person name="Pinto D."/>
            <person name="Vollmers J."/>
            <person name="Rivas-Marin E."/>
            <person name="Kohn T."/>
            <person name="Peeters S.H."/>
            <person name="Heuer A."/>
            <person name="Rast P."/>
            <person name="Oberbeckmann S."/>
            <person name="Bunk B."/>
            <person name="Jeske O."/>
            <person name="Meyerdierks A."/>
            <person name="Storesund J.E."/>
            <person name="Kallscheuer N."/>
            <person name="Luecker S."/>
            <person name="Lage O.M."/>
            <person name="Pohl T."/>
            <person name="Merkel B.J."/>
            <person name="Hornburger P."/>
            <person name="Mueller R.-W."/>
            <person name="Bruemmer F."/>
            <person name="Labrenz M."/>
            <person name="Spormann A.M."/>
            <person name="Op den Camp H."/>
            <person name="Overmann J."/>
            <person name="Amann R."/>
            <person name="Jetten M.S.M."/>
            <person name="Mascher T."/>
            <person name="Medema M.H."/>
            <person name="Devos D.P."/>
            <person name="Kaster A.-K."/>
            <person name="Ovreas L."/>
            <person name="Rohde M."/>
            <person name="Galperin M.Y."/>
            <person name="Jogler C."/>
        </authorList>
    </citation>
    <scope>NUCLEOTIDE SEQUENCE [LARGE SCALE GENOMIC DNA]</scope>
    <source>
        <strain evidence="2 3">CA12</strain>
    </source>
</reference>
<dbReference type="OrthoDB" id="9806008at2"/>
<accession>A0A517PFA9</accession>
<keyword evidence="2" id="KW-0012">Acyltransferase</keyword>
<gene>
    <name evidence="2" type="ORF">CA12_41880</name>
</gene>
<dbReference type="Proteomes" id="UP000318741">
    <property type="component" value="Chromosome"/>
</dbReference>
<dbReference type="AlphaFoldDB" id="A0A517PFA9"/>
<dbReference type="KEGG" id="acaf:CA12_41880"/>
<sequence length="421" mass="46387">MQKLIVEEPYEFIPPYRGTMWVKFFDPFLPTFLRRSYGIADVQVTGGEALQENVKRGAGVLLTPNHVRLSDPMTLGVMQTHLGLPTFSMASWHLFRQDGFGGRVNAWMMRNLGAFSVFREGNDRAALSCAMDILVSGERPLVLFPEGVVSQTNDRPGPLLEGTAVIARSAAKRRAKQAEKEGRADTDAGVVIHPIGLRYEFLDDPEAAAEPVVRRLEERFGKWPDPRMPMIDRVRALGEALLALREVQFAGGASSGDQTERAAALIEAILNPIERREGLSSDGSTITRVKALRAALLPSLVSTETPAEEKERMRRELYAAFFAQQVHFLYPAGYLTEDAPPERMLETLERIDEDLNDSAQILGRWRVRVNVGPAIPVEGARPRGGTDPLLGEVEAGIYRELGLPLPQTADVAPGVPAIAEN</sequence>
<feature type="domain" description="Phospholipid/glycerol acyltransferase" evidence="1">
    <location>
        <begin position="60"/>
        <end position="200"/>
    </location>
</feature>
<keyword evidence="3" id="KW-1185">Reference proteome</keyword>
<dbReference type="Pfam" id="PF01553">
    <property type="entry name" value="Acyltransferase"/>
    <property type="match status" value="1"/>
</dbReference>